<dbReference type="EMBL" id="CP165628">
    <property type="protein sequence ID" value="XDU70740.1"/>
    <property type="molecule type" value="Genomic_DNA"/>
</dbReference>
<sequence>MKIKCFFKNQKRQKNRDFIKKYEVEEKDIDIHREVTGFIISSYGVGGTCFYDGAVVVGSRRRI</sequence>
<proteinExistence type="predicted"/>
<dbReference type="RefSeq" id="WP_369788206.1">
    <property type="nucleotide sequence ID" value="NZ_CP165628.1"/>
</dbReference>
<gene>
    <name evidence="1" type="ORF">AB3G37_14270</name>
</gene>
<name>A0AB39VK06_9GAMM</name>
<evidence type="ECO:0000313" key="1">
    <source>
        <dbReference type="EMBL" id="XDU70740.1"/>
    </source>
</evidence>
<accession>A0AB39VK06</accession>
<protein>
    <submittedName>
        <fullName evidence="1">Uncharacterized protein</fullName>
    </submittedName>
</protein>
<organism evidence="1">
    <name type="scientific">Rouxiella sp. WC2420</name>
    <dbReference type="NCBI Taxonomy" id="3234145"/>
    <lineage>
        <taxon>Bacteria</taxon>
        <taxon>Pseudomonadati</taxon>
        <taxon>Pseudomonadota</taxon>
        <taxon>Gammaproteobacteria</taxon>
        <taxon>Enterobacterales</taxon>
        <taxon>Yersiniaceae</taxon>
        <taxon>Rouxiella</taxon>
    </lineage>
</organism>
<reference evidence="1" key="1">
    <citation type="submission" date="2024-07" db="EMBL/GenBank/DDBJ databases">
        <authorList>
            <person name="Biller S.J."/>
        </authorList>
    </citation>
    <scope>NUCLEOTIDE SEQUENCE</scope>
    <source>
        <strain evidence="1">WC2420</strain>
    </source>
</reference>
<dbReference type="AlphaFoldDB" id="A0AB39VK06"/>